<evidence type="ECO:0000256" key="4">
    <source>
        <dbReference type="ARBA" id="ARBA00023136"/>
    </source>
</evidence>
<proteinExistence type="predicted"/>
<feature type="transmembrane region" description="Helical" evidence="5">
    <location>
        <begin position="120"/>
        <end position="139"/>
    </location>
</feature>
<dbReference type="RefSeq" id="WP_349111208.1">
    <property type="nucleotide sequence ID" value="NZ_JBBNIN010000017.1"/>
</dbReference>
<evidence type="ECO:0000256" key="5">
    <source>
        <dbReference type="SAM" id="Phobius"/>
    </source>
</evidence>
<comment type="subcellular location">
    <subcellularLocation>
        <location evidence="1">Membrane</location>
        <topology evidence="1">Multi-pass membrane protein</topology>
    </subcellularLocation>
</comment>
<keyword evidence="3 5" id="KW-1133">Transmembrane helix</keyword>
<sequence>MKGNVWAQILMIIFCILYGIISWKFHYWGEMITYLGMSMPMAAWSTITWSQNSKKSNGSEVEIQKLNAKHIAGLMIGCMIVTFLFYELLKYLNTPNLMFSTVSIVTRFLAATLTMLRSSYYALGYASNDIVLIILWVMASIKDPSYFPVVVNFMIFFLNDMYGFISWKKREAKIEEKIEIG</sequence>
<evidence type="ECO:0000313" key="6">
    <source>
        <dbReference type="EMBL" id="MEQ2711681.1"/>
    </source>
</evidence>
<feature type="transmembrane region" description="Helical" evidence="5">
    <location>
        <begin position="71"/>
        <end position="89"/>
    </location>
</feature>
<comment type="caution">
    <text evidence="6">The sequence shown here is derived from an EMBL/GenBank/DDBJ whole genome shotgun (WGS) entry which is preliminary data.</text>
</comment>
<keyword evidence="2 5" id="KW-0812">Transmembrane</keyword>
<reference evidence="6 7" key="1">
    <citation type="submission" date="2024-04" db="EMBL/GenBank/DDBJ databases">
        <title>Human intestinal bacterial collection.</title>
        <authorList>
            <person name="Pauvert C."/>
            <person name="Hitch T.C.A."/>
            <person name="Clavel T."/>
        </authorList>
    </citation>
    <scope>NUCLEOTIDE SEQUENCE [LARGE SCALE GENOMIC DNA]</scope>
    <source>
        <strain evidence="6 7">CLA-AA-H249</strain>
    </source>
</reference>
<dbReference type="EMBL" id="JBBNIN010000017">
    <property type="protein sequence ID" value="MEQ2711681.1"/>
    <property type="molecule type" value="Genomic_DNA"/>
</dbReference>
<dbReference type="NCBIfam" id="TIGR01528">
    <property type="entry name" value="NMN_trans_PnuC"/>
    <property type="match status" value="1"/>
</dbReference>
<dbReference type="Proteomes" id="UP001482154">
    <property type="component" value="Unassembled WGS sequence"/>
</dbReference>
<evidence type="ECO:0000256" key="1">
    <source>
        <dbReference type="ARBA" id="ARBA00004141"/>
    </source>
</evidence>
<evidence type="ECO:0000313" key="7">
    <source>
        <dbReference type="Proteomes" id="UP001482154"/>
    </source>
</evidence>
<name>A0ABV1IYU5_9FIRM</name>
<dbReference type="Pfam" id="PF04973">
    <property type="entry name" value="NMN_transporter"/>
    <property type="match status" value="1"/>
</dbReference>
<organism evidence="6 7">
    <name type="scientific">Anaerostipes amylophilus</name>
    <dbReference type="NCBI Taxonomy" id="2981779"/>
    <lineage>
        <taxon>Bacteria</taxon>
        <taxon>Bacillati</taxon>
        <taxon>Bacillota</taxon>
        <taxon>Clostridia</taxon>
        <taxon>Lachnospirales</taxon>
        <taxon>Lachnospiraceae</taxon>
        <taxon>Anaerostipes</taxon>
    </lineage>
</organism>
<evidence type="ECO:0000256" key="2">
    <source>
        <dbReference type="ARBA" id="ARBA00022692"/>
    </source>
</evidence>
<evidence type="ECO:0000256" key="3">
    <source>
        <dbReference type="ARBA" id="ARBA00022989"/>
    </source>
</evidence>
<protein>
    <submittedName>
        <fullName evidence="6">Nicotinamide riboside transporter PnuC</fullName>
    </submittedName>
</protein>
<feature type="transmembrane region" description="Helical" evidence="5">
    <location>
        <begin position="5"/>
        <end position="25"/>
    </location>
</feature>
<keyword evidence="4 5" id="KW-0472">Membrane</keyword>
<accession>A0ABV1IYU5</accession>
<keyword evidence="7" id="KW-1185">Reference proteome</keyword>
<dbReference type="InterPro" id="IPR006419">
    <property type="entry name" value="NMN_transpt_PnuC"/>
</dbReference>
<gene>
    <name evidence="6" type="primary">pnuC</name>
    <name evidence="6" type="ORF">AAAU51_10925</name>
</gene>
<feature type="transmembrane region" description="Helical" evidence="5">
    <location>
        <begin position="145"/>
        <end position="165"/>
    </location>
</feature>